<dbReference type="EMBL" id="JANPWZ010000223">
    <property type="protein sequence ID" value="KAJ3578373.1"/>
    <property type="molecule type" value="Genomic_DNA"/>
</dbReference>
<dbReference type="Pfam" id="PF01042">
    <property type="entry name" value="Ribonuc_L-PSP"/>
    <property type="match status" value="1"/>
</dbReference>
<accession>A0A9W8NJN1</accession>
<dbReference type="Proteomes" id="UP001148614">
    <property type="component" value="Unassembled WGS sequence"/>
</dbReference>
<keyword evidence="2" id="KW-1185">Reference proteome</keyword>
<dbReference type="InterPro" id="IPR035959">
    <property type="entry name" value="RutC-like_sf"/>
</dbReference>
<protein>
    <submittedName>
        <fullName evidence="1">Uncharacterized protein</fullName>
    </submittedName>
</protein>
<name>A0A9W8NJN1_9PEZI</name>
<proteinExistence type="predicted"/>
<sequence length="212" mass="23170">MKLYHKYTSVIHTWLAIPAALPDNTKIGAVNIHHHYHEPTILKLMDTCDRNLRTLLHKTTLSLTSPKVNIGTSKMSSAIEYRWLDGPVGEMLRSASLATTASVPLNGRLVTTTGHVGVDIKTGRFVTDSIEAEFNAIFDCLDAALRNAGVTDGLAASHKLVAYFTRAEDETTMLTLFRQRFPNSTPTWTSVVVAALVNPGMHAEVQAEAITA</sequence>
<dbReference type="AlphaFoldDB" id="A0A9W8NJN1"/>
<dbReference type="Gene3D" id="3.30.1330.40">
    <property type="entry name" value="RutC-like"/>
    <property type="match status" value="1"/>
</dbReference>
<evidence type="ECO:0000313" key="2">
    <source>
        <dbReference type="Proteomes" id="UP001148614"/>
    </source>
</evidence>
<evidence type="ECO:0000313" key="1">
    <source>
        <dbReference type="EMBL" id="KAJ3578373.1"/>
    </source>
</evidence>
<dbReference type="SUPFAM" id="SSF55298">
    <property type="entry name" value="YjgF-like"/>
    <property type="match status" value="1"/>
</dbReference>
<gene>
    <name evidence="1" type="ORF">NPX13_g2197</name>
</gene>
<comment type="caution">
    <text evidence="1">The sequence shown here is derived from an EMBL/GenBank/DDBJ whole genome shotgun (WGS) entry which is preliminary data.</text>
</comment>
<reference evidence="1" key="1">
    <citation type="submission" date="2022-07" db="EMBL/GenBank/DDBJ databases">
        <title>Genome Sequence of Xylaria arbuscula.</title>
        <authorList>
            <person name="Buettner E."/>
        </authorList>
    </citation>
    <scope>NUCLEOTIDE SEQUENCE</scope>
    <source>
        <strain evidence="1">VT107</strain>
    </source>
</reference>
<dbReference type="InterPro" id="IPR006175">
    <property type="entry name" value="YjgF/YER057c/UK114"/>
</dbReference>
<organism evidence="1 2">
    <name type="scientific">Xylaria arbuscula</name>
    <dbReference type="NCBI Taxonomy" id="114810"/>
    <lineage>
        <taxon>Eukaryota</taxon>
        <taxon>Fungi</taxon>
        <taxon>Dikarya</taxon>
        <taxon>Ascomycota</taxon>
        <taxon>Pezizomycotina</taxon>
        <taxon>Sordariomycetes</taxon>
        <taxon>Xylariomycetidae</taxon>
        <taxon>Xylariales</taxon>
        <taxon>Xylariaceae</taxon>
        <taxon>Xylaria</taxon>
    </lineage>
</organism>